<dbReference type="Proteomes" id="UP000019132">
    <property type="component" value="Unassembled WGS sequence"/>
</dbReference>
<reference evidence="1" key="3">
    <citation type="submission" date="2015-02" db="UniProtKB">
        <authorList>
            <consortium name="EnsemblProtists"/>
        </authorList>
    </citation>
    <scope>IDENTIFICATION</scope>
    <source>
        <strain evidence="1">DAOM BR144</strain>
    </source>
</reference>
<dbReference type="EnsemblProtists" id="PYU1_T013271">
    <property type="protein sequence ID" value="PYU1_T013271"/>
    <property type="gene ID" value="PYU1_G013242"/>
</dbReference>
<evidence type="ECO:0000313" key="1">
    <source>
        <dbReference type="EnsemblProtists" id="PYU1_T013271"/>
    </source>
</evidence>
<organism evidence="1 2">
    <name type="scientific">Globisporangium ultimum (strain ATCC 200006 / CBS 805.95 / DAOM BR144)</name>
    <name type="common">Pythium ultimum</name>
    <dbReference type="NCBI Taxonomy" id="431595"/>
    <lineage>
        <taxon>Eukaryota</taxon>
        <taxon>Sar</taxon>
        <taxon>Stramenopiles</taxon>
        <taxon>Oomycota</taxon>
        <taxon>Peronosporomycetes</taxon>
        <taxon>Pythiales</taxon>
        <taxon>Pythiaceae</taxon>
        <taxon>Globisporangium</taxon>
    </lineage>
</organism>
<dbReference type="EMBL" id="GL376627">
    <property type="status" value="NOT_ANNOTATED_CDS"/>
    <property type="molecule type" value="Genomic_DNA"/>
</dbReference>
<dbReference type="eggNOG" id="ENOG502S7GI">
    <property type="taxonomic scope" value="Eukaryota"/>
</dbReference>
<keyword evidence="2" id="KW-1185">Reference proteome</keyword>
<dbReference type="STRING" id="431595.K3X7S2"/>
<dbReference type="InParanoid" id="K3X7S2"/>
<dbReference type="HOGENOM" id="CLU_015222_0_0_1"/>
<dbReference type="InterPro" id="IPR032675">
    <property type="entry name" value="LRR_dom_sf"/>
</dbReference>
<evidence type="ECO:0000313" key="2">
    <source>
        <dbReference type="Proteomes" id="UP000019132"/>
    </source>
</evidence>
<dbReference type="Gene3D" id="3.80.10.10">
    <property type="entry name" value="Ribonuclease Inhibitor"/>
    <property type="match status" value="1"/>
</dbReference>
<proteinExistence type="predicted"/>
<protein>
    <submittedName>
        <fullName evidence="1">Uncharacterized protein</fullName>
    </submittedName>
</protein>
<name>K3X7S2_GLOUD</name>
<dbReference type="VEuPathDB" id="FungiDB:PYU1_G013242"/>
<reference evidence="2" key="1">
    <citation type="journal article" date="2010" name="Genome Biol.">
        <title>Genome sequence of the necrotrophic plant pathogen Pythium ultimum reveals original pathogenicity mechanisms and effector repertoire.</title>
        <authorList>
            <person name="Levesque C.A."/>
            <person name="Brouwer H."/>
            <person name="Cano L."/>
            <person name="Hamilton J.P."/>
            <person name="Holt C."/>
            <person name="Huitema E."/>
            <person name="Raffaele S."/>
            <person name="Robideau G.P."/>
            <person name="Thines M."/>
            <person name="Win J."/>
            <person name="Zerillo M.M."/>
            <person name="Beakes G.W."/>
            <person name="Boore J.L."/>
            <person name="Busam D."/>
            <person name="Dumas B."/>
            <person name="Ferriera S."/>
            <person name="Fuerstenberg S.I."/>
            <person name="Gachon C.M."/>
            <person name="Gaulin E."/>
            <person name="Govers F."/>
            <person name="Grenville-Briggs L."/>
            <person name="Horner N."/>
            <person name="Hostetler J."/>
            <person name="Jiang R.H."/>
            <person name="Johnson J."/>
            <person name="Krajaejun T."/>
            <person name="Lin H."/>
            <person name="Meijer H.J."/>
            <person name="Moore B."/>
            <person name="Morris P."/>
            <person name="Phuntmart V."/>
            <person name="Puiu D."/>
            <person name="Shetty J."/>
            <person name="Stajich J.E."/>
            <person name="Tripathy S."/>
            <person name="Wawra S."/>
            <person name="van West P."/>
            <person name="Whitty B.R."/>
            <person name="Coutinho P.M."/>
            <person name="Henrissat B."/>
            <person name="Martin F."/>
            <person name="Thomas P.D."/>
            <person name="Tyler B.M."/>
            <person name="De Vries R.P."/>
            <person name="Kamoun S."/>
            <person name="Yandell M."/>
            <person name="Tisserat N."/>
            <person name="Buell C.R."/>
        </authorList>
    </citation>
    <scope>NUCLEOTIDE SEQUENCE</scope>
    <source>
        <strain evidence="2">DAOM:BR144</strain>
    </source>
</reference>
<dbReference type="SUPFAM" id="SSF52047">
    <property type="entry name" value="RNI-like"/>
    <property type="match status" value="1"/>
</dbReference>
<accession>K3X7S2</accession>
<sequence>MPLAALQQAVLNVWKLLFELSRFLKERSARPGDRFLHLQFHVNDSESGPLPSHKPTVYVALGFVESDEGILLTLRIATLLAEYSRMLTPYPRLKIKFWKSVMQHYLIDQEISAIDRWMTQNEQLPRVGVDFTGTKINGTLMLHVRNAMTVPRHLNRVDPADTLISARRESSDAKTAMVLYFDRCGLDASRLRLIQQLLEQVFAHPTRQFGVNMLHLSGGERNAEYYEVLATIMSKNAVYQIEDLSLGNFGIQVPGAGGQMLSPGLQPLVVAALNDDTIVSNPFTAPSVGAAPLKRLSLSDVGECVPSFAAVCSALRYGCTIEDLSMSYCFRDVDPIYKLECWRWLAFSLFYPRSKRLARGFKLAKINLEGTFLDEGAVNAFRRTLQNPVAELVYQGNATGTVSSGLGRELMSCLVVAGSRLYAAAESISSCVFVVHKTRDFEALCEEKGWFCLVVPGVGLGWVQAKQIVTMEHEAIGELSTAVRDGHERYQWIMSELFESEISQSAFRVLLETIGTRLNLLETRYVYSERGTLVRSICTHCVNLRHLDLESCDIIDEEIQHLLTALRGDLGARLTSLNLNANDIRVESYDQLVDILSSTQRVPVLRELRLAEIPLGKRAGTRLFDMLHVNKTLRILEIDDSYDVGREKLDAAYQNELLGGDPIAVDQKLAFLSVLGHPLLTTKCQSIDSIVVSLIFKFAATQVRRQIFWRVPSYQH</sequence>
<reference evidence="2" key="2">
    <citation type="submission" date="2010-04" db="EMBL/GenBank/DDBJ databases">
        <authorList>
            <person name="Buell R."/>
            <person name="Hamilton J."/>
            <person name="Hostetler J."/>
        </authorList>
    </citation>
    <scope>NUCLEOTIDE SEQUENCE [LARGE SCALE GENOMIC DNA]</scope>
    <source>
        <strain evidence="2">DAOM:BR144</strain>
    </source>
</reference>
<dbReference type="AlphaFoldDB" id="K3X7S2"/>